<protein>
    <submittedName>
        <fullName evidence="3">IGFBP N-terminal domain-containing protein</fullName>
    </submittedName>
</protein>
<keyword evidence="2" id="KW-1185">Reference proteome</keyword>
<dbReference type="AlphaFoldDB" id="A0A0N5DAA4"/>
<dbReference type="OMA" id="CTELAYD"/>
<accession>A0A0N5DAA4</accession>
<dbReference type="Proteomes" id="UP000276776">
    <property type="component" value="Unassembled WGS sequence"/>
</dbReference>
<evidence type="ECO:0000313" key="2">
    <source>
        <dbReference type="Proteomes" id="UP000276776"/>
    </source>
</evidence>
<sequence>MLAEISSVCLEECPDFCPDLENLECSELARDPCDCCIVCMHQPGELCGPAIAACRYPSLCYPLPSQTSLGTCSDGMFEAV</sequence>
<reference evidence="3" key="1">
    <citation type="submission" date="2017-02" db="UniProtKB">
        <authorList>
            <consortium name="WormBaseParasite"/>
        </authorList>
    </citation>
    <scope>IDENTIFICATION</scope>
</reference>
<dbReference type="WBParaSite" id="TCLT_0001009201-mRNA-1">
    <property type="protein sequence ID" value="TCLT_0001009201-mRNA-1"/>
    <property type="gene ID" value="TCLT_0001009201"/>
</dbReference>
<evidence type="ECO:0000313" key="3">
    <source>
        <dbReference type="WBParaSite" id="TCLT_0001009201-mRNA-1"/>
    </source>
</evidence>
<dbReference type="InterPro" id="IPR009030">
    <property type="entry name" value="Growth_fac_rcpt_cys_sf"/>
</dbReference>
<evidence type="ECO:0000313" key="1">
    <source>
        <dbReference type="EMBL" id="VDN07757.1"/>
    </source>
</evidence>
<name>A0A0N5DAA4_THECL</name>
<proteinExistence type="predicted"/>
<reference evidence="1 2" key="2">
    <citation type="submission" date="2018-11" db="EMBL/GenBank/DDBJ databases">
        <authorList>
            <consortium name="Pathogen Informatics"/>
        </authorList>
    </citation>
    <scope>NUCLEOTIDE SEQUENCE [LARGE SCALE GENOMIC DNA]</scope>
</reference>
<dbReference type="SUPFAM" id="SSF57184">
    <property type="entry name" value="Growth factor receptor domain"/>
    <property type="match status" value="1"/>
</dbReference>
<organism evidence="3">
    <name type="scientific">Thelazia callipaeda</name>
    <name type="common">Oriental eyeworm</name>
    <name type="synonym">Parasitic nematode</name>
    <dbReference type="NCBI Taxonomy" id="103827"/>
    <lineage>
        <taxon>Eukaryota</taxon>
        <taxon>Metazoa</taxon>
        <taxon>Ecdysozoa</taxon>
        <taxon>Nematoda</taxon>
        <taxon>Chromadorea</taxon>
        <taxon>Rhabditida</taxon>
        <taxon>Spirurina</taxon>
        <taxon>Spiruromorpha</taxon>
        <taxon>Thelazioidea</taxon>
        <taxon>Thelaziidae</taxon>
        <taxon>Thelazia</taxon>
    </lineage>
</organism>
<gene>
    <name evidence="1" type="ORF">TCLT_LOCUS10081</name>
</gene>
<dbReference type="OrthoDB" id="5835611at2759"/>
<dbReference type="EMBL" id="UYYF01004968">
    <property type="protein sequence ID" value="VDN07757.1"/>
    <property type="molecule type" value="Genomic_DNA"/>
</dbReference>